<accession>A0ABT7V634</accession>
<dbReference type="PROSITE" id="PS50889">
    <property type="entry name" value="S4"/>
    <property type="match status" value="1"/>
</dbReference>
<dbReference type="GO" id="GO:0016853">
    <property type="term" value="F:isomerase activity"/>
    <property type="evidence" value="ECO:0007669"/>
    <property type="project" value="UniProtKB-KW"/>
</dbReference>
<dbReference type="Pfam" id="PF00849">
    <property type="entry name" value="PseudoU_synth_2"/>
    <property type="match status" value="1"/>
</dbReference>
<dbReference type="Gene3D" id="3.30.70.580">
    <property type="entry name" value="Pseudouridine synthase I, catalytic domain, N-terminal subdomain"/>
    <property type="match status" value="1"/>
</dbReference>
<evidence type="ECO:0000256" key="1">
    <source>
        <dbReference type="ARBA" id="ARBA00008348"/>
    </source>
</evidence>
<comment type="caution">
    <text evidence="7">The sequence shown here is derived from an EMBL/GenBank/DDBJ whole genome shotgun (WGS) entry which is preliminary data.</text>
</comment>
<feature type="domain" description="RNA-binding S4" evidence="6">
    <location>
        <begin position="16"/>
        <end position="76"/>
    </location>
</feature>
<feature type="region of interest" description="Disordered" evidence="5">
    <location>
        <begin position="259"/>
        <end position="315"/>
    </location>
</feature>
<evidence type="ECO:0000313" key="7">
    <source>
        <dbReference type="EMBL" id="MDM8273954.1"/>
    </source>
</evidence>
<dbReference type="InterPro" id="IPR006145">
    <property type="entry name" value="PsdUridine_synth_RsuA/RluA"/>
</dbReference>
<dbReference type="PROSITE" id="PS01149">
    <property type="entry name" value="PSI_RSU"/>
    <property type="match status" value="1"/>
</dbReference>
<reference evidence="8" key="1">
    <citation type="submission" date="2023-06" db="EMBL/GenBank/DDBJ databases">
        <title>Identification and characterization of horizontal gene transfer across gut microbiota members of farm animals based on homology search.</title>
        <authorList>
            <person name="Zeman M."/>
            <person name="Kubasova T."/>
            <person name="Jahodarova E."/>
            <person name="Nykrynova M."/>
            <person name="Rychlik I."/>
        </authorList>
    </citation>
    <scope>NUCLEOTIDE SEQUENCE [LARGE SCALE GENOMIC DNA]</scope>
    <source>
        <strain evidence="8">154_Feed</strain>
    </source>
</reference>
<dbReference type="PANTHER" id="PTHR47683">
    <property type="entry name" value="PSEUDOURIDINE SYNTHASE FAMILY PROTEIN-RELATED"/>
    <property type="match status" value="1"/>
</dbReference>
<dbReference type="SUPFAM" id="SSF55120">
    <property type="entry name" value="Pseudouridine synthase"/>
    <property type="match status" value="1"/>
</dbReference>
<dbReference type="NCBIfam" id="TIGR00093">
    <property type="entry name" value="pseudouridine synthase"/>
    <property type="match status" value="1"/>
</dbReference>
<dbReference type="InterPro" id="IPR042092">
    <property type="entry name" value="PsdUridine_s_RsuA/RluB/E/F_cat"/>
</dbReference>
<dbReference type="InterPro" id="IPR018496">
    <property type="entry name" value="PsdUridine_synth_RsuA/RluB_CS"/>
</dbReference>
<dbReference type="InterPro" id="IPR020094">
    <property type="entry name" value="TruA/RsuA/RluB/E/F_N"/>
</dbReference>
<dbReference type="InterPro" id="IPR050343">
    <property type="entry name" value="RsuA_PseudoU_synthase"/>
</dbReference>
<dbReference type="Pfam" id="PF01479">
    <property type="entry name" value="S4"/>
    <property type="match status" value="1"/>
</dbReference>
<dbReference type="Gene3D" id="3.30.70.1560">
    <property type="entry name" value="Alpha-L RNA-binding motif"/>
    <property type="match status" value="1"/>
</dbReference>
<proteinExistence type="inferred from homology"/>
<dbReference type="InterPro" id="IPR000748">
    <property type="entry name" value="PsdUridine_synth_RsuA/RluB/E/F"/>
</dbReference>
<name>A0ABT7V634_9ACTN</name>
<dbReference type="Proteomes" id="UP001529421">
    <property type="component" value="Unassembled WGS sequence"/>
</dbReference>
<reference evidence="7 8" key="2">
    <citation type="submission" date="2023-06" db="EMBL/GenBank/DDBJ databases">
        <authorList>
            <person name="Zeman M."/>
            <person name="Kubasova T."/>
            <person name="Jahodarova E."/>
            <person name="Nykrynova M."/>
            <person name="Rychlik I."/>
        </authorList>
    </citation>
    <scope>NUCLEOTIDE SEQUENCE [LARGE SCALE GENOMIC DNA]</scope>
    <source>
        <strain evidence="7 8">154_Feed</strain>
    </source>
</reference>
<dbReference type="CDD" id="cd00165">
    <property type="entry name" value="S4"/>
    <property type="match status" value="1"/>
</dbReference>
<sequence length="315" mass="34517">MKTMTNDASQTYPYTMRLQRFLARSGVASRRGSEDLMTAGRVTVNGAVATELGTKVNPETDRVEVDGVPVTFNASATYIMLNKPDGFLTTMSDPQGRPCVASLVPVSDYPGLFPVGRLDKDTTGLLLFTTDGDIANQMLHPSGHVEKTYVAIVDGKLSDHELEPLRQGIVLDDGPCQPARCRLLGTSQARRIWGEEPAAATSCVEIIIREGRKNQVKRMLGAIHHPVLRLHRPRFGPLELSGLPVGSWRMLNEGEVGRLKSATAPSDERVGGAPPASRSASDGRAGHARCALPCNEHQQPRTRRQEKEDRRDRRH</sequence>
<organism evidence="7 8">
    <name type="scientific">Enorma phocaeensis</name>
    <dbReference type="NCBI Taxonomy" id="1871019"/>
    <lineage>
        <taxon>Bacteria</taxon>
        <taxon>Bacillati</taxon>
        <taxon>Actinomycetota</taxon>
        <taxon>Coriobacteriia</taxon>
        <taxon>Coriobacteriales</taxon>
        <taxon>Coriobacteriaceae</taxon>
        <taxon>Enorma</taxon>
    </lineage>
</organism>
<gene>
    <name evidence="7" type="ORF">QUW28_00335</name>
</gene>
<evidence type="ECO:0000256" key="2">
    <source>
        <dbReference type="ARBA" id="ARBA00023235"/>
    </source>
</evidence>
<dbReference type="PANTHER" id="PTHR47683:SF2">
    <property type="entry name" value="RNA-BINDING S4 DOMAIN-CONTAINING PROTEIN"/>
    <property type="match status" value="1"/>
</dbReference>
<dbReference type="InterPro" id="IPR002942">
    <property type="entry name" value="S4_RNA-bd"/>
</dbReference>
<keyword evidence="8" id="KW-1185">Reference proteome</keyword>
<dbReference type="EMBL" id="JAUDDZ010000001">
    <property type="protein sequence ID" value="MDM8273954.1"/>
    <property type="molecule type" value="Genomic_DNA"/>
</dbReference>
<keyword evidence="2 4" id="KW-0413">Isomerase</keyword>
<evidence type="ECO:0000256" key="5">
    <source>
        <dbReference type="SAM" id="MobiDB-lite"/>
    </source>
</evidence>
<comment type="similarity">
    <text evidence="1 4">Belongs to the pseudouridine synthase RsuA family.</text>
</comment>
<evidence type="ECO:0000256" key="3">
    <source>
        <dbReference type="PROSITE-ProRule" id="PRU00182"/>
    </source>
</evidence>
<dbReference type="Gene3D" id="3.10.290.10">
    <property type="entry name" value="RNA-binding S4 domain"/>
    <property type="match status" value="1"/>
</dbReference>
<dbReference type="InterPro" id="IPR020103">
    <property type="entry name" value="PsdUridine_synth_cat_dom_sf"/>
</dbReference>
<protein>
    <recommendedName>
        <fullName evidence="4">Pseudouridine synthase</fullName>
        <ecNumber evidence="4">5.4.99.-</ecNumber>
    </recommendedName>
</protein>
<feature type="compositionally biased region" description="Basic and acidic residues" evidence="5">
    <location>
        <begin position="303"/>
        <end position="315"/>
    </location>
</feature>
<dbReference type="EC" id="5.4.99.-" evidence="4"/>
<dbReference type="SMART" id="SM00363">
    <property type="entry name" value="S4"/>
    <property type="match status" value="1"/>
</dbReference>
<evidence type="ECO:0000313" key="8">
    <source>
        <dbReference type="Proteomes" id="UP001529421"/>
    </source>
</evidence>
<dbReference type="InterPro" id="IPR036986">
    <property type="entry name" value="S4_RNA-bd_sf"/>
</dbReference>
<dbReference type="CDD" id="cd02870">
    <property type="entry name" value="PseudoU_synth_RsuA_like"/>
    <property type="match status" value="1"/>
</dbReference>
<dbReference type="SUPFAM" id="SSF55174">
    <property type="entry name" value="Alpha-L RNA-binding motif"/>
    <property type="match status" value="1"/>
</dbReference>
<evidence type="ECO:0000259" key="6">
    <source>
        <dbReference type="SMART" id="SM00363"/>
    </source>
</evidence>
<evidence type="ECO:0000256" key="4">
    <source>
        <dbReference type="RuleBase" id="RU003887"/>
    </source>
</evidence>
<keyword evidence="3" id="KW-0694">RNA-binding</keyword>